<dbReference type="CDD" id="cd23659">
    <property type="entry name" value="USP_At3g01520-like"/>
    <property type="match status" value="1"/>
</dbReference>
<dbReference type="EMBL" id="AMQN01010488">
    <property type="status" value="NOT_ANNOTATED_CDS"/>
    <property type="molecule type" value="Genomic_DNA"/>
</dbReference>
<sequence>MSSPSGQKRIIVIAVDASKQSDEAFNYYCENLHKPDNEVIVLHSPELSNVHMRMLKGDDAPYDEWQKIMQQEKERWSALEKKFTYQLKENNITHGKFMVEPSSKPGEAIVKASNDIGATMVITGTRGQGSLRRTIMGSVSDYVVHHAAVPVIVYRPRK</sequence>
<dbReference type="PANTHER" id="PTHR46989:SF3">
    <property type="entry name" value="USPA DOMAIN-CONTAINING PROTEIN"/>
    <property type="match status" value="1"/>
</dbReference>
<reference evidence="2 4" key="2">
    <citation type="journal article" date="2013" name="Nature">
        <title>Insights into bilaterian evolution from three spiralian genomes.</title>
        <authorList>
            <person name="Simakov O."/>
            <person name="Marletaz F."/>
            <person name="Cho S.J."/>
            <person name="Edsinger-Gonzales E."/>
            <person name="Havlak P."/>
            <person name="Hellsten U."/>
            <person name="Kuo D.H."/>
            <person name="Larsson T."/>
            <person name="Lv J."/>
            <person name="Arendt D."/>
            <person name="Savage R."/>
            <person name="Osoegawa K."/>
            <person name="de Jong P."/>
            <person name="Grimwood J."/>
            <person name="Chapman J.A."/>
            <person name="Shapiro H."/>
            <person name="Aerts A."/>
            <person name="Otillar R.P."/>
            <person name="Terry A.Y."/>
            <person name="Boore J.L."/>
            <person name="Grigoriev I.V."/>
            <person name="Lindberg D.R."/>
            <person name="Seaver E.C."/>
            <person name="Weisblat D.A."/>
            <person name="Putnam N.H."/>
            <person name="Rokhsar D.S."/>
        </authorList>
    </citation>
    <scope>NUCLEOTIDE SEQUENCE</scope>
    <source>
        <strain evidence="2 4">I ESC-2004</strain>
    </source>
</reference>
<protein>
    <recommendedName>
        <fullName evidence="1">UspA domain-containing protein</fullName>
    </recommendedName>
</protein>
<dbReference type="AlphaFoldDB" id="R7U3Z3"/>
<keyword evidence="4" id="KW-1185">Reference proteome</keyword>
<name>R7U3Z3_CAPTE</name>
<dbReference type="InterPro" id="IPR006016">
    <property type="entry name" value="UspA"/>
</dbReference>
<evidence type="ECO:0000313" key="3">
    <source>
        <dbReference type="EnsemblMetazoa" id="CapteP225081"/>
    </source>
</evidence>
<evidence type="ECO:0000313" key="2">
    <source>
        <dbReference type="EMBL" id="ELT98386.1"/>
    </source>
</evidence>
<dbReference type="OMA" id="VVCNVAC"/>
<dbReference type="SUPFAM" id="SSF52402">
    <property type="entry name" value="Adenine nucleotide alpha hydrolases-like"/>
    <property type="match status" value="1"/>
</dbReference>
<feature type="domain" description="UspA" evidence="1">
    <location>
        <begin position="9"/>
        <end position="155"/>
    </location>
</feature>
<dbReference type="EnsemblMetazoa" id="CapteT225081">
    <property type="protein sequence ID" value="CapteP225081"/>
    <property type="gene ID" value="CapteG225081"/>
</dbReference>
<dbReference type="PANTHER" id="PTHR46989">
    <property type="entry name" value="USP DOMAIN-CONTAINING PROTEIN"/>
    <property type="match status" value="1"/>
</dbReference>
<dbReference type="HOGENOM" id="CLU_049301_9_2_1"/>
<dbReference type="STRING" id="283909.R7U3Z3"/>
<proteinExistence type="predicted"/>
<dbReference type="InterPro" id="IPR006015">
    <property type="entry name" value="Universal_stress_UspA"/>
</dbReference>
<dbReference type="PRINTS" id="PR01438">
    <property type="entry name" value="UNVRSLSTRESS"/>
</dbReference>
<evidence type="ECO:0000313" key="4">
    <source>
        <dbReference type="Proteomes" id="UP000014760"/>
    </source>
</evidence>
<dbReference type="OrthoDB" id="843225at2759"/>
<reference evidence="3" key="3">
    <citation type="submission" date="2015-06" db="UniProtKB">
        <authorList>
            <consortium name="EnsemblMetazoa"/>
        </authorList>
    </citation>
    <scope>IDENTIFICATION</scope>
</reference>
<accession>R7U3Z3</accession>
<gene>
    <name evidence="2" type="ORF">CAPTEDRAFT_225081</name>
</gene>
<dbReference type="InterPro" id="IPR014729">
    <property type="entry name" value="Rossmann-like_a/b/a_fold"/>
</dbReference>
<dbReference type="EMBL" id="KB307982">
    <property type="protein sequence ID" value="ELT98386.1"/>
    <property type="molecule type" value="Genomic_DNA"/>
</dbReference>
<dbReference type="Gene3D" id="3.40.50.620">
    <property type="entry name" value="HUPs"/>
    <property type="match status" value="1"/>
</dbReference>
<organism evidence="2">
    <name type="scientific">Capitella teleta</name>
    <name type="common">Polychaete worm</name>
    <dbReference type="NCBI Taxonomy" id="283909"/>
    <lineage>
        <taxon>Eukaryota</taxon>
        <taxon>Metazoa</taxon>
        <taxon>Spiralia</taxon>
        <taxon>Lophotrochozoa</taxon>
        <taxon>Annelida</taxon>
        <taxon>Polychaeta</taxon>
        <taxon>Sedentaria</taxon>
        <taxon>Scolecida</taxon>
        <taxon>Capitellidae</taxon>
        <taxon>Capitella</taxon>
    </lineage>
</organism>
<dbReference type="Proteomes" id="UP000014760">
    <property type="component" value="Unassembled WGS sequence"/>
</dbReference>
<dbReference type="Pfam" id="PF00582">
    <property type="entry name" value="Usp"/>
    <property type="match status" value="1"/>
</dbReference>
<evidence type="ECO:0000259" key="1">
    <source>
        <dbReference type="Pfam" id="PF00582"/>
    </source>
</evidence>
<reference evidence="4" key="1">
    <citation type="submission" date="2012-12" db="EMBL/GenBank/DDBJ databases">
        <authorList>
            <person name="Hellsten U."/>
            <person name="Grimwood J."/>
            <person name="Chapman J.A."/>
            <person name="Shapiro H."/>
            <person name="Aerts A."/>
            <person name="Otillar R.P."/>
            <person name="Terry A.Y."/>
            <person name="Boore J.L."/>
            <person name="Simakov O."/>
            <person name="Marletaz F."/>
            <person name="Cho S.-J."/>
            <person name="Edsinger-Gonzales E."/>
            <person name="Havlak P."/>
            <person name="Kuo D.-H."/>
            <person name="Larsson T."/>
            <person name="Lv J."/>
            <person name="Arendt D."/>
            <person name="Savage R."/>
            <person name="Osoegawa K."/>
            <person name="de Jong P."/>
            <person name="Lindberg D.R."/>
            <person name="Seaver E.C."/>
            <person name="Weisblat D.A."/>
            <person name="Putnam N.H."/>
            <person name="Grigoriev I.V."/>
            <person name="Rokhsar D.S."/>
        </authorList>
    </citation>
    <scope>NUCLEOTIDE SEQUENCE</scope>
    <source>
        <strain evidence="4">I ESC-2004</strain>
    </source>
</reference>